<keyword evidence="7" id="KW-1185">Reference proteome</keyword>
<comment type="caution">
    <text evidence="6">The sequence shown here is derived from an EMBL/GenBank/DDBJ whole genome shotgun (WGS) entry which is preliminary data.</text>
</comment>
<gene>
    <name evidence="6" type="ORF">J2S05_001817</name>
</gene>
<dbReference type="InterPro" id="IPR053967">
    <property type="entry name" value="LlgE_F_G-like_D1"/>
</dbReference>
<organism evidence="6 7">
    <name type="scientific">Alkalicoccobacillus murimartini</name>
    <dbReference type="NCBI Taxonomy" id="171685"/>
    <lineage>
        <taxon>Bacteria</taxon>
        <taxon>Bacillati</taxon>
        <taxon>Bacillota</taxon>
        <taxon>Bacilli</taxon>
        <taxon>Bacillales</taxon>
        <taxon>Bacillaceae</taxon>
        <taxon>Alkalicoccobacillus</taxon>
    </lineage>
</organism>
<dbReference type="PANTHER" id="PTHR30435">
    <property type="entry name" value="FLAGELLAR PROTEIN"/>
    <property type="match status" value="1"/>
</dbReference>
<feature type="domain" description="Flagellar hook protein FlgE/F/G-like D1" evidence="5">
    <location>
        <begin position="113"/>
        <end position="171"/>
    </location>
</feature>
<dbReference type="PROSITE" id="PS00588">
    <property type="entry name" value="FLAGELLA_BB_ROD"/>
    <property type="match status" value="1"/>
</dbReference>
<keyword evidence="6" id="KW-0282">Flagellum</keyword>
<evidence type="ECO:0000259" key="4">
    <source>
        <dbReference type="Pfam" id="PF06429"/>
    </source>
</evidence>
<dbReference type="InterPro" id="IPR019776">
    <property type="entry name" value="Flagellar_basal_body_rod_CS"/>
</dbReference>
<dbReference type="InterPro" id="IPR037925">
    <property type="entry name" value="FlgE/F/G-like"/>
</dbReference>
<dbReference type="NCBIfam" id="TIGR03506">
    <property type="entry name" value="FlgEFG_subfam"/>
    <property type="match status" value="1"/>
</dbReference>
<dbReference type="InterPro" id="IPR001444">
    <property type="entry name" value="Flag_bb_rod_N"/>
</dbReference>
<dbReference type="InterPro" id="IPR010930">
    <property type="entry name" value="Flg_bb/hook_C_dom"/>
</dbReference>
<evidence type="ECO:0000259" key="5">
    <source>
        <dbReference type="Pfam" id="PF22692"/>
    </source>
</evidence>
<dbReference type="Pfam" id="PF00460">
    <property type="entry name" value="Flg_bb_rod"/>
    <property type="match status" value="1"/>
</dbReference>
<evidence type="ECO:0000259" key="3">
    <source>
        <dbReference type="Pfam" id="PF00460"/>
    </source>
</evidence>
<protein>
    <submittedName>
        <fullName evidence="6">Flagellar basal-body rod protein FlgG</fullName>
    </submittedName>
</protein>
<comment type="subcellular location">
    <subcellularLocation>
        <location evidence="2">Bacterial flagellum basal body</location>
    </subcellularLocation>
</comment>
<sequence length="266" mass="28651">MLRGLYGAAAGMLTQQQRQEMLTNNMANASTPGYKADQASIRSFPEMLLQARNANSIGGNSYQIGSLSTGTYMQEATPNFRQGAILETGNGTDFALLDGVLPEGENGERPMLFFSVQEDDGSVRYTRNGQFAVSDSGQLVTTEGHPVLNTAGATIQVEDEQFLVNDEGVVTSSAGANLGQLGIAYAEDAQALVKEGSGLLRSEEELPASAFDYQIKQRFVEQSNVDSNQTMTDMMSAMRSFEANQKVLQAYDQSLDKAVNEVGRIG</sequence>
<feature type="domain" description="Flagellar basal body rod protein N-terminal" evidence="3">
    <location>
        <begin position="5"/>
        <end position="35"/>
    </location>
</feature>
<dbReference type="SUPFAM" id="SSF117143">
    <property type="entry name" value="Flagellar hook protein flgE"/>
    <property type="match status" value="1"/>
</dbReference>
<dbReference type="EMBL" id="JAUSUA010000002">
    <property type="protein sequence ID" value="MDQ0207018.1"/>
    <property type="molecule type" value="Genomic_DNA"/>
</dbReference>
<comment type="similarity">
    <text evidence="1 2">Belongs to the flagella basal body rod proteins family.</text>
</comment>
<evidence type="ECO:0000256" key="1">
    <source>
        <dbReference type="ARBA" id="ARBA00009677"/>
    </source>
</evidence>
<dbReference type="InterPro" id="IPR020013">
    <property type="entry name" value="Flagellar_FlgE/F/G"/>
</dbReference>
<evidence type="ECO:0000256" key="2">
    <source>
        <dbReference type="RuleBase" id="RU362116"/>
    </source>
</evidence>
<feature type="domain" description="Flagellar basal-body/hook protein C-terminal" evidence="4">
    <location>
        <begin position="217"/>
        <end position="260"/>
    </location>
</feature>
<reference evidence="6 7" key="1">
    <citation type="submission" date="2023-07" db="EMBL/GenBank/DDBJ databases">
        <title>Genomic Encyclopedia of Type Strains, Phase IV (KMG-IV): sequencing the most valuable type-strain genomes for metagenomic binning, comparative biology and taxonomic classification.</title>
        <authorList>
            <person name="Goeker M."/>
        </authorList>
    </citation>
    <scope>NUCLEOTIDE SEQUENCE [LARGE SCALE GENOMIC DNA]</scope>
    <source>
        <strain evidence="6 7">DSM 19154</strain>
    </source>
</reference>
<keyword evidence="6" id="KW-0966">Cell projection</keyword>
<name>A0ABT9YGM4_9BACI</name>
<proteinExistence type="inferred from homology"/>
<keyword evidence="2" id="KW-0975">Bacterial flagellum</keyword>
<dbReference type="Pfam" id="PF06429">
    <property type="entry name" value="Flg_bbr_C"/>
    <property type="match status" value="1"/>
</dbReference>
<accession>A0ABT9YGM4</accession>
<dbReference type="Proteomes" id="UP001225034">
    <property type="component" value="Unassembled WGS sequence"/>
</dbReference>
<keyword evidence="6" id="KW-0969">Cilium</keyword>
<evidence type="ECO:0000313" key="6">
    <source>
        <dbReference type="EMBL" id="MDQ0207018.1"/>
    </source>
</evidence>
<dbReference type="Pfam" id="PF22692">
    <property type="entry name" value="LlgE_F_G_D1"/>
    <property type="match status" value="1"/>
</dbReference>
<evidence type="ECO:0000313" key="7">
    <source>
        <dbReference type="Proteomes" id="UP001225034"/>
    </source>
</evidence>
<dbReference type="RefSeq" id="WP_306981966.1">
    <property type="nucleotide sequence ID" value="NZ_JAUSUA010000002.1"/>
</dbReference>
<dbReference type="PANTHER" id="PTHR30435:SF19">
    <property type="entry name" value="FLAGELLAR BASAL-BODY ROD PROTEIN FLGG"/>
    <property type="match status" value="1"/>
</dbReference>